<dbReference type="GO" id="GO:0003824">
    <property type="term" value="F:catalytic activity"/>
    <property type="evidence" value="ECO:0007669"/>
    <property type="project" value="InterPro"/>
</dbReference>
<protein>
    <submittedName>
        <fullName evidence="1">Uncharacterized protein</fullName>
    </submittedName>
</protein>
<dbReference type="AlphaFoldDB" id="A0A1C4DNP5"/>
<evidence type="ECO:0000313" key="2">
    <source>
        <dbReference type="Proteomes" id="UP000186535"/>
    </source>
</evidence>
<dbReference type="EMBL" id="MPON01000020">
    <property type="protein sequence ID" value="OKA32486.1"/>
    <property type="molecule type" value="Genomic_DNA"/>
</dbReference>
<comment type="caution">
    <text evidence="1">The sequence shown here is derived from an EMBL/GenBank/DDBJ whole genome shotgun (WGS) entry which is preliminary data.</text>
</comment>
<reference evidence="1 2" key="1">
    <citation type="submission" date="2016-11" db="EMBL/GenBank/DDBJ databases">
        <title>Identification of Bacillus cereus isolated from egg-white.</title>
        <authorList>
            <person name="Soni A."/>
            <person name="Oey I."/>
            <person name="Silcock P."/>
            <person name="Bremer P."/>
        </authorList>
    </citation>
    <scope>NUCLEOTIDE SEQUENCE [LARGE SCALE GENOMIC DNA]</scope>
    <source>
        <strain evidence="1 2">NZAS03</strain>
    </source>
</reference>
<dbReference type="Gene3D" id="3.40.50.620">
    <property type="entry name" value="HUPs"/>
    <property type="match status" value="1"/>
</dbReference>
<gene>
    <name evidence="1" type="ORF">BJR07_27490</name>
</gene>
<dbReference type="PANTHER" id="PTHR43196">
    <property type="entry name" value="SULFATE ADENYLYLTRANSFERASE SUBUNIT 2"/>
    <property type="match status" value="1"/>
</dbReference>
<dbReference type="PANTHER" id="PTHR43196:SF2">
    <property type="entry name" value="PHOSPHOADENOSINE PHOSPHOSULFATE REDUCTASE"/>
    <property type="match status" value="1"/>
</dbReference>
<dbReference type="Pfam" id="PF01507">
    <property type="entry name" value="PAPS_reduct"/>
    <property type="match status" value="1"/>
</dbReference>
<dbReference type="PATRIC" id="fig|1396.422.peg.5614"/>
<dbReference type="InterPro" id="IPR050128">
    <property type="entry name" value="Sulfate_adenylyltrnsfr_sub2"/>
</dbReference>
<evidence type="ECO:0000313" key="1">
    <source>
        <dbReference type="EMBL" id="OKA32486.1"/>
    </source>
</evidence>
<sequence length="577" mass="67290">MNRNSLDEIKIIKQRMKEVYLNYKTHMVAMSGGKDSSLVMQLLCETLEDMEPEERIHTVHIICADTGVETPEMTAYQYRCLEQIKRYAAGEFHNKGKMPFVVHMVKPQMKSRFFYKLLGRGTSIPLGNVRNRWCTSHLKLLPMQNKLKEILNAIPMGIENDEFDVLLYTGVRNEESARRRRSIAAIEDDATSYFAEHPDMPRIKYFHPIKFLTSDEVFFELMDRGTLSYGIDVEEMTIQYGGEMLECGIKTSANDIGSACSMNGARSGCWLCGVVSEDKMLKRLIAEGKNSYQFLLDWKTLVVKMRNDCRYRSIKPRPVYNKILKSDNLNNSELDIFQLCDEEYQDMHYYEIFNRASDEGYIPGGISFEGRYILLEYLLYAQEKSQYILIEEEEIEAILDAWYETEGIRVSRNEIVPKDFNYDGELVLLPDMKVNKQKTRNTNPIFCVDVDYPFEEGELFSFLKERQRITRKSYFCFPSCYDNSDFKIVWNKLKFIICSSDIRTMEEAQKVIFNWLGWTEEPGTMNKKYYNLGINQLLLSAIREGISTNQRNKQIFSCPVADVQIQEEECGQISLFI</sequence>
<organism evidence="1 2">
    <name type="scientific">Bacillus cereus</name>
    <dbReference type="NCBI Taxonomy" id="1396"/>
    <lineage>
        <taxon>Bacteria</taxon>
        <taxon>Bacillati</taxon>
        <taxon>Bacillota</taxon>
        <taxon>Bacilli</taxon>
        <taxon>Bacillales</taxon>
        <taxon>Bacillaceae</taxon>
        <taxon>Bacillus</taxon>
        <taxon>Bacillus cereus group</taxon>
    </lineage>
</organism>
<dbReference type="InterPro" id="IPR014729">
    <property type="entry name" value="Rossmann-like_a/b/a_fold"/>
</dbReference>
<dbReference type="SUPFAM" id="SSF52402">
    <property type="entry name" value="Adenine nucleotide alpha hydrolases-like"/>
    <property type="match status" value="1"/>
</dbReference>
<name>A0A1C4DNP5_BACCE</name>
<dbReference type="RefSeq" id="WP_033674515.1">
    <property type="nucleotide sequence ID" value="NZ_CAKJVO010000022.1"/>
</dbReference>
<dbReference type="Proteomes" id="UP000186535">
    <property type="component" value="Unassembled WGS sequence"/>
</dbReference>
<accession>A0A1C4DNP5</accession>
<dbReference type="InterPro" id="IPR002500">
    <property type="entry name" value="PAPS_reduct_dom"/>
</dbReference>
<proteinExistence type="predicted"/>